<dbReference type="EMBL" id="VTOU01000001">
    <property type="protein sequence ID" value="TZG29405.1"/>
    <property type="molecule type" value="Genomic_DNA"/>
</dbReference>
<protein>
    <submittedName>
        <fullName evidence="4">SDR family oxidoreductase</fullName>
    </submittedName>
</protein>
<sequence>MERVGDQAGQLSPLERPHVPRARPCPHRPLSLCRRVQRAGQHDAARTRARPPLCRHRHPEARTRRGRHRRQGARLSRGQPLPRRRRADRRSAAAAGRQPQGRAGRIGRACRARLFLDRGSARSVGRALCAAGQGVRRCRPRPRQLRVALPVDDPRHRYLHGSAVNVGPLLDGKTVVISGVGPGMGQQLAKLCAEQGAKLVLGARSAEFLNKVLGEVEALGAEAIAVPTDVADPAACKALIQAAVDRFGGIDGLVNSAYRHEVGLFAESDLQAWRKAFDVTFWGALELMQAAIPHLEKSKGAIVNVSTLSTRIPTVGLGGYGIPKAALDMATRQLATELGGRGIRVNGALMGWMDGEPMRHGFDDRAKARGKTPEQWTAELNAMIPLGRMPTDEECARSVVFFLSEWAAPVTGALLMVNGGQYTNP</sequence>
<reference evidence="4 5" key="1">
    <citation type="submission" date="2019-08" db="EMBL/GenBank/DDBJ databases">
        <authorList>
            <person name="Wang G."/>
            <person name="Xu Z."/>
        </authorList>
    </citation>
    <scope>NUCLEOTIDE SEQUENCE [LARGE SCALE GENOMIC DNA]</scope>
    <source>
        <strain evidence="4 5">ZX</strain>
    </source>
</reference>
<proteinExistence type="inferred from homology"/>
<gene>
    <name evidence="4" type="ORF">FYJ91_04575</name>
</gene>
<evidence type="ECO:0000259" key="3">
    <source>
        <dbReference type="SMART" id="SM00822"/>
    </source>
</evidence>
<dbReference type="SMART" id="SM00822">
    <property type="entry name" value="PKS_KR"/>
    <property type="match status" value="1"/>
</dbReference>
<accession>A0A5D9CH43</accession>
<dbReference type="CDD" id="cd05233">
    <property type="entry name" value="SDR_c"/>
    <property type="match status" value="1"/>
</dbReference>
<name>A0A5D9CH43_9SPHN</name>
<dbReference type="FunFam" id="3.40.50.720:FF:000084">
    <property type="entry name" value="Short-chain dehydrogenase reductase"/>
    <property type="match status" value="1"/>
</dbReference>
<evidence type="ECO:0000256" key="1">
    <source>
        <dbReference type="ARBA" id="ARBA00006484"/>
    </source>
</evidence>
<dbReference type="InterPro" id="IPR002347">
    <property type="entry name" value="SDR_fam"/>
</dbReference>
<keyword evidence="5" id="KW-1185">Reference proteome</keyword>
<dbReference type="Gene3D" id="3.40.50.720">
    <property type="entry name" value="NAD(P)-binding Rossmann-like Domain"/>
    <property type="match status" value="1"/>
</dbReference>
<feature type="domain" description="Ketoreductase" evidence="3">
    <location>
        <begin position="173"/>
        <end position="352"/>
    </location>
</feature>
<dbReference type="InterPro" id="IPR057326">
    <property type="entry name" value="KR_dom"/>
</dbReference>
<evidence type="ECO:0000313" key="4">
    <source>
        <dbReference type="EMBL" id="TZG29405.1"/>
    </source>
</evidence>
<feature type="region of interest" description="Disordered" evidence="2">
    <location>
        <begin position="1"/>
        <end position="105"/>
    </location>
</feature>
<dbReference type="AlphaFoldDB" id="A0A5D9CH43"/>
<comment type="similarity">
    <text evidence="1">Belongs to the short-chain dehydrogenases/reductases (SDR) family.</text>
</comment>
<dbReference type="PANTHER" id="PTHR43975:SF2">
    <property type="entry name" value="EG:BACR7A4.14 PROTEIN-RELATED"/>
    <property type="match status" value="1"/>
</dbReference>
<dbReference type="InterPro" id="IPR036291">
    <property type="entry name" value="NAD(P)-bd_dom_sf"/>
</dbReference>
<comment type="caution">
    <text evidence="4">The sequence shown here is derived from an EMBL/GenBank/DDBJ whole genome shotgun (WGS) entry which is preliminary data.</text>
</comment>
<dbReference type="Pfam" id="PF13561">
    <property type="entry name" value="adh_short_C2"/>
    <property type="match status" value="1"/>
</dbReference>
<dbReference type="PANTHER" id="PTHR43975">
    <property type="entry name" value="ZGC:101858"/>
    <property type="match status" value="1"/>
</dbReference>
<evidence type="ECO:0000256" key="2">
    <source>
        <dbReference type="SAM" id="MobiDB-lite"/>
    </source>
</evidence>
<dbReference type="NCBIfam" id="NF005909">
    <property type="entry name" value="PRK07890.1"/>
    <property type="match status" value="1"/>
</dbReference>
<dbReference type="PRINTS" id="PR00081">
    <property type="entry name" value="GDHRDH"/>
</dbReference>
<evidence type="ECO:0000313" key="5">
    <source>
        <dbReference type="Proteomes" id="UP000322077"/>
    </source>
</evidence>
<organism evidence="4 5">
    <name type="scientific">Sphingomonas montanisoli</name>
    <dbReference type="NCBI Taxonomy" id="2606412"/>
    <lineage>
        <taxon>Bacteria</taxon>
        <taxon>Pseudomonadati</taxon>
        <taxon>Pseudomonadota</taxon>
        <taxon>Alphaproteobacteria</taxon>
        <taxon>Sphingomonadales</taxon>
        <taxon>Sphingomonadaceae</taxon>
        <taxon>Sphingomonas</taxon>
    </lineage>
</organism>
<feature type="compositionally biased region" description="Basic residues" evidence="2">
    <location>
        <begin position="47"/>
        <end position="72"/>
    </location>
</feature>
<dbReference type="SUPFAM" id="SSF51735">
    <property type="entry name" value="NAD(P)-binding Rossmann-fold domains"/>
    <property type="match status" value="1"/>
</dbReference>
<feature type="compositionally biased region" description="Low complexity" evidence="2">
    <location>
        <begin position="92"/>
        <end position="105"/>
    </location>
</feature>
<dbReference type="Proteomes" id="UP000322077">
    <property type="component" value="Unassembled WGS sequence"/>
</dbReference>